<feature type="transmembrane region" description="Helical" evidence="1">
    <location>
        <begin position="52"/>
        <end position="77"/>
    </location>
</feature>
<proteinExistence type="predicted"/>
<dbReference type="EMBL" id="KP098540">
    <property type="protein sequence ID" value="AJJ48419.1"/>
    <property type="molecule type" value="Genomic_DNA"/>
</dbReference>
<gene>
    <name evidence="2" type="primary">ND4L</name>
</gene>
<geneLocation type="mitochondrion" evidence="2"/>
<dbReference type="CTD" id="4539"/>
<dbReference type="GeneID" id="23624834"/>
<keyword evidence="1" id="KW-0812">Transmembrane</keyword>
<evidence type="ECO:0000313" key="2">
    <source>
        <dbReference type="EMBL" id="AJJ48419.1"/>
    </source>
</evidence>
<name>A0A0C5A0Q2_9GAST</name>
<feature type="transmembrane region" description="Helical" evidence="1">
    <location>
        <begin position="20"/>
        <end position="40"/>
    </location>
</feature>
<dbReference type="Gene3D" id="1.10.287.3510">
    <property type="match status" value="1"/>
</dbReference>
<protein>
    <submittedName>
        <fullName evidence="2">NADH dehydrogenase subunit 4L</fullName>
    </submittedName>
</protein>
<keyword evidence="2" id="KW-0496">Mitochondrion</keyword>
<dbReference type="AlphaFoldDB" id="A0A0C5A0Q2"/>
<feature type="transmembrane region" description="Helical" evidence="1">
    <location>
        <begin position="118"/>
        <end position="141"/>
    </location>
</feature>
<reference evidence="2" key="1">
    <citation type="journal article" date="2015" name="BMC Evol. Biol.">
        <title>Positive selection in development and growth rate regulation genes involved in species divergence of the genus Radix.</title>
        <authorList>
            <person name="Feldmeyer B."/>
            <person name="Greshake B."/>
            <person name="Funke E."/>
            <person name="Ebersberger I."/>
            <person name="Pfenninger M."/>
        </authorList>
    </citation>
    <scope>NUCLEOTIDE SEQUENCE</scope>
    <source>
        <strain evidence="2">ZUE</strain>
    </source>
</reference>
<sequence length="145" mass="17010">MLQLSFVFVLFFCLTFFRNFYYILNLLIILEAMMLSLIMFNFCSSIIFFSSGFLMLVLLTLAACEAALGLSILVNFLRLRSNNFLGNMSSTNWFAKNSCCSKYKFFTNPYKNFYLVEWSFYFSVIISNTNFDSVFLVYTLYVGYH</sequence>
<accession>A0A0C5A0Q2</accession>
<keyword evidence="1" id="KW-0472">Membrane</keyword>
<evidence type="ECO:0000256" key="1">
    <source>
        <dbReference type="SAM" id="Phobius"/>
    </source>
</evidence>
<dbReference type="RefSeq" id="YP_009122504.1">
    <property type="nucleotide sequence ID" value="NC_026538.1"/>
</dbReference>
<organism evidence="2">
    <name type="scientific">Radix auricularia</name>
    <dbReference type="NCBI Taxonomy" id="52793"/>
    <lineage>
        <taxon>Eukaryota</taxon>
        <taxon>Metazoa</taxon>
        <taxon>Spiralia</taxon>
        <taxon>Lophotrochozoa</taxon>
        <taxon>Mollusca</taxon>
        <taxon>Gastropoda</taxon>
        <taxon>Heterobranchia</taxon>
        <taxon>Euthyneura</taxon>
        <taxon>Panpulmonata</taxon>
        <taxon>Hygrophila</taxon>
        <taxon>Lymnaeoidea</taxon>
        <taxon>Lymnaeidae</taxon>
        <taxon>Radix</taxon>
    </lineage>
</organism>
<keyword evidence="1" id="KW-1133">Transmembrane helix</keyword>